<name>A0A939GGZ6_9BACT</name>
<protein>
    <submittedName>
        <fullName evidence="1">DUF3368 domain-containing protein</fullName>
    </submittedName>
</protein>
<evidence type="ECO:0000313" key="1">
    <source>
        <dbReference type="EMBL" id="MBO0936317.1"/>
    </source>
</evidence>
<dbReference type="InterPro" id="IPR021799">
    <property type="entry name" value="PIN-like_prokaryotic"/>
</dbReference>
<organism evidence="1 2">
    <name type="scientific">Fibrella rubiginis</name>
    <dbReference type="NCBI Taxonomy" id="2817060"/>
    <lineage>
        <taxon>Bacteria</taxon>
        <taxon>Pseudomonadati</taxon>
        <taxon>Bacteroidota</taxon>
        <taxon>Cytophagia</taxon>
        <taxon>Cytophagales</taxon>
        <taxon>Spirosomataceae</taxon>
        <taxon>Fibrella</taxon>
    </lineage>
</organism>
<dbReference type="AlphaFoldDB" id="A0A939GGZ6"/>
<gene>
    <name evidence="1" type="ORF">J2I47_07130</name>
</gene>
<dbReference type="RefSeq" id="WP_207363884.1">
    <property type="nucleotide sequence ID" value="NZ_JAFMYV010000003.1"/>
</dbReference>
<evidence type="ECO:0000313" key="2">
    <source>
        <dbReference type="Proteomes" id="UP000664034"/>
    </source>
</evidence>
<comment type="caution">
    <text evidence="1">The sequence shown here is derived from an EMBL/GenBank/DDBJ whole genome shotgun (WGS) entry which is preliminary data.</text>
</comment>
<dbReference type="Proteomes" id="UP000664034">
    <property type="component" value="Unassembled WGS sequence"/>
</dbReference>
<dbReference type="PANTHER" id="PTHR39550:SF1">
    <property type="entry name" value="SLL0658 PROTEIN"/>
    <property type="match status" value="1"/>
</dbReference>
<reference evidence="1" key="1">
    <citation type="submission" date="2021-03" db="EMBL/GenBank/DDBJ databases">
        <title>Fibrella sp. HMF5335 genome sequencing and assembly.</title>
        <authorList>
            <person name="Kang H."/>
            <person name="Kim H."/>
            <person name="Bae S."/>
            <person name="Joh K."/>
        </authorList>
    </citation>
    <scope>NUCLEOTIDE SEQUENCE</scope>
    <source>
        <strain evidence="1">HMF5335</strain>
    </source>
</reference>
<dbReference type="EMBL" id="JAFMYV010000003">
    <property type="protein sequence ID" value="MBO0936317.1"/>
    <property type="molecule type" value="Genomic_DNA"/>
</dbReference>
<dbReference type="Pfam" id="PF11848">
    <property type="entry name" value="DUF3368"/>
    <property type="match status" value="1"/>
</dbReference>
<keyword evidence="2" id="KW-1185">Reference proteome</keyword>
<dbReference type="PANTHER" id="PTHR39550">
    <property type="entry name" value="SLL0658 PROTEIN"/>
    <property type="match status" value="1"/>
</dbReference>
<proteinExistence type="predicted"/>
<accession>A0A939GGZ6</accession>
<sequence>MLVVSDTSPITNLLQIGQLALLRQVFGQVVMPQTVYDELSELPYQQLLIDSEPWLVVEVPNQLDLVAKLAAELDPGEAEAIALAVELRADYLIIDELKGRHEAELLGLRIVGLLGVLIQAKQAGYIVAVEPLLMDLRAKAGFRIHPTLYKCVLQLAGESA</sequence>